<evidence type="ECO:0000256" key="1">
    <source>
        <dbReference type="ARBA" id="ARBA00022679"/>
    </source>
</evidence>
<accession>A0A0G9F9Z4</accession>
<evidence type="ECO:0000313" key="10">
    <source>
        <dbReference type="Proteomes" id="UP000076882"/>
    </source>
</evidence>
<feature type="domain" description="N-acetyltransferase" evidence="3">
    <location>
        <begin position="6"/>
        <end position="171"/>
    </location>
</feature>
<evidence type="ECO:0000313" key="12">
    <source>
        <dbReference type="Proteomes" id="UP000094892"/>
    </source>
</evidence>
<dbReference type="PANTHER" id="PTHR43877">
    <property type="entry name" value="AMINOALKYLPHOSPHONATE N-ACETYLTRANSFERASE-RELATED-RELATED"/>
    <property type="match status" value="1"/>
</dbReference>
<dbReference type="InterPro" id="IPR050832">
    <property type="entry name" value="Bact_Acetyltransf"/>
</dbReference>
<dbReference type="Pfam" id="PF00583">
    <property type="entry name" value="Acetyltransf_1"/>
    <property type="match status" value="1"/>
</dbReference>
<evidence type="ECO:0000313" key="9">
    <source>
        <dbReference type="Proteomes" id="UP000076872"/>
    </source>
</evidence>
<dbReference type="Gene3D" id="3.40.630.30">
    <property type="match status" value="1"/>
</dbReference>
<dbReference type="GeneID" id="77217330"/>
<organism evidence="7 12">
    <name type="scientific">Lactiplantibacillus plantarum</name>
    <name type="common">Lactobacillus plantarum</name>
    <dbReference type="NCBI Taxonomy" id="1590"/>
    <lineage>
        <taxon>Bacteria</taxon>
        <taxon>Bacillati</taxon>
        <taxon>Bacillota</taxon>
        <taxon>Bacilli</taxon>
        <taxon>Lactobacillales</taxon>
        <taxon>Lactobacillaceae</taxon>
        <taxon>Lactiplantibacillus</taxon>
    </lineage>
</organism>
<evidence type="ECO:0000313" key="5">
    <source>
        <dbReference type="EMBL" id="KZU94241.1"/>
    </source>
</evidence>
<evidence type="ECO:0000313" key="7">
    <source>
        <dbReference type="EMBL" id="ODO60849.1"/>
    </source>
</evidence>
<dbReference type="SUPFAM" id="SSF55729">
    <property type="entry name" value="Acyl-CoA N-acyltransferases (Nat)"/>
    <property type="match status" value="1"/>
</dbReference>
<dbReference type="EMBL" id="MCOL01000001">
    <property type="protein sequence ID" value="ODO60849.1"/>
    <property type="molecule type" value="Genomic_DNA"/>
</dbReference>
<sequence length="171" mass="18631">MAEEVVDVRPAEVADAAQLLALLAQLGRESNTFTVDEGIEDLSETDEQAQIERINGTTTNIIFVATLDSRLIGVSTVQASTDFSAAQGEVGVAVLKEFWGMGLGTALIEEVLDWARNYSSLERLVLTVQLRNVRAVKLYQHLGFENCTATSYDVVDPTGKRVPAIDMGIWV</sequence>
<evidence type="ECO:0000259" key="3">
    <source>
        <dbReference type="PROSITE" id="PS51186"/>
    </source>
</evidence>
<dbReference type="Proteomes" id="UP000076882">
    <property type="component" value="Unassembled WGS sequence"/>
</dbReference>
<dbReference type="OMA" id="FGMGVKD"/>
<dbReference type="EMBL" id="LUWI01000016">
    <property type="protein sequence ID" value="KZU05744.1"/>
    <property type="molecule type" value="Genomic_DNA"/>
</dbReference>
<proteinExistence type="predicted"/>
<dbReference type="RefSeq" id="WP_003641062.1">
    <property type="nucleotide sequence ID" value="NZ_AP018405.1"/>
</dbReference>
<dbReference type="CDD" id="cd04301">
    <property type="entry name" value="NAT_SF"/>
    <property type="match status" value="1"/>
</dbReference>
<protein>
    <submittedName>
        <fullName evidence="5 8">Acetyltransferase</fullName>
    </submittedName>
    <submittedName>
        <fullName evidence="4">PhnO protein</fullName>
    </submittedName>
</protein>
<dbReference type="Proteomes" id="UP000076989">
    <property type="component" value="Unassembled WGS sequence"/>
</dbReference>
<keyword evidence="1 5" id="KW-0808">Transferase</keyword>
<dbReference type="EMBL" id="CP066817">
    <property type="protein sequence ID" value="QQM60404.1"/>
    <property type="molecule type" value="Genomic_DNA"/>
</dbReference>
<reference evidence="9 10" key="1">
    <citation type="submission" date="2016-03" db="EMBL/GenBank/DDBJ databases">
        <title>Comparative genomics of 54 Lactobacillus plantarum strains reveals genomic uncoupling from niche constraints.</title>
        <authorList>
            <person name="Martino M.E."/>
        </authorList>
    </citation>
    <scope>NUCLEOTIDE SEQUENCE [LARGE SCALE GENOMIC DNA]</scope>
    <source>
        <strain evidence="5 10">19.1</strain>
        <strain evidence="6 9">NAB2</strain>
        <strain evidence="4 11">Nizo2260</strain>
    </source>
</reference>
<dbReference type="Proteomes" id="UP000595466">
    <property type="component" value="Chromosome"/>
</dbReference>
<dbReference type="Proteomes" id="UP000094892">
    <property type="component" value="Unassembled WGS sequence"/>
</dbReference>
<dbReference type="Proteomes" id="UP000076872">
    <property type="component" value="Unassembled WGS sequence"/>
</dbReference>
<keyword evidence="2" id="KW-0012">Acyltransferase</keyword>
<dbReference type="GO" id="GO:0016747">
    <property type="term" value="F:acyltransferase activity, transferring groups other than amino-acyl groups"/>
    <property type="evidence" value="ECO:0007669"/>
    <property type="project" value="InterPro"/>
</dbReference>
<dbReference type="EMBL" id="LUXO01000033">
    <property type="protein sequence ID" value="KZV01616.1"/>
    <property type="molecule type" value="Genomic_DNA"/>
</dbReference>
<evidence type="ECO:0000313" key="13">
    <source>
        <dbReference type="Proteomes" id="UP000595466"/>
    </source>
</evidence>
<evidence type="ECO:0000313" key="8">
    <source>
        <dbReference type="EMBL" id="QQM60404.1"/>
    </source>
</evidence>
<reference evidence="7 12" key="2">
    <citation type="submission" date="2016-08" db="EMBL/GenBank/DDBJ databases">
        <title>Genome sequencing of Lactobacillus plantarum JSA22, isolated from fermented soybean paste.</title>
        <authorList>
            <person name="Choi H.S."/>
        </authorList>
    </citation>
    <scope>NUCLEOTIDE SEQUENCE [LARGE SCALE GENOMIC DNA]</scope>
    <source>
        <strain evidence="7 12">JSA22</strain>
    </source>
</reference>
<dbReference type="EMBL" id="LUXM01000033">
    <property type="protein sequence ID" value="KZU94241.1"/>
    <property type="molecule type" value="Genomic_DNA"/>
</dbReference>
<evidence type="ECO:0000313" key="4">
    <source>
        <dbReference type="EMBL" id="KZU05744.1"/>
    </source>
</evidence>
<dbReference type="InterPro" id="IPR000182">
    <property type="entry name" value="GNAT_dom"/>
</dbReference>
<dbReference type="PROSITE" id="PS51186">
    <property type="entry name" value="GNAT"/>
    <property type="match status" value="1"/>
</dbReference>
<evidence type="ECO:0000313" key="6">
    <source>
        <dbReference type="EMBL" id="KZV01616.1"/>
    </source>
</evidence>
<dbReference type="PANTHER" id="PTHR43877:SF2">
    <property type="entry name" value="AMINOALKYLPHOSPHONATE N-ACETYLTRANSFERASE-RELATED"/>
    <property type="match status" value="1"/>
</dbReference>
<evidence type="ECO:0000313" key="11">
    <source>
        <dbReference type="Proteomes" id="UP000076989"/>
    </source>
</evidence>
<dbReference type="InterPro" id="IPR016181">
    <property type="entry name" value="Acyl_CoA_acyltransferase"/>
</dbReference>
<name>A0A0G9F9Z4_LACPN</name>
<reference evidence="8 13" key="3">
    <citation type="submission" date="2020-12" db="EMBL/GenBank/DDBJ databases">
        <title>Whole genome sequencing of Lactobacillus plantarum PC518.</title>
        <authorList>
            <person name="Guo Q."/>
        </authorList>
    </citation>
    <scope>NUCLEOTIDE SEQUENCE [LARGE SCALE GENOMIC DNA]</scope>
    <source>
        <strain evidence="8 13">PC518</strain>
    </source>
</reference>
<dbReference type="AlphaFoldDB" id="A0A0G9F9Z4"/>
<dbReference type="PATRIC" id="fig|1590.142.peg.667"/>
<gene>
    <name evidence="8" type="ORF">JH395_11820</name>
    <name evidence="5" type="ORF">Lp19_2215</name>
    <name evidence="7" type="ORF">LPJSA22_00797</name>
    <name evidence="6" type="ORF">NAB2_2236</name>
    <name evidence="4" type="ORF">Nizo2260_1139</name>
</gene>
<dbReference type="KEGG" id="lpb:SH83_03270"/>
<evidence type="ECO:0000256" key="2">
    <source>
        <dbReference type="ARBA" id="ARBA00023315"/>
    </source>
</evidence>